<feature type="compositionally biased region" description="Low complexity" evidence="2">
    <location>
        <begin position="487"/>
        <end position="503"/>
    </location>
</feature>
<dbReference type="AlphaFoldDB" id="A0A167HVK9"/>
<dbReference type="InterPro" id="IPR023398">
    <property type="entry name" value="TIF_eIF4e-like"/>
</dbReference>
<feature type="compositionally biased region" description="Low complexity" evidence="2">
    <location>
        <begin position="71"/>
        <end position="81"/>
    </location>
</feature>
<feature type="compositionally biased region" description="Polar residues" evidence="2">
    <location>
        <begin position="295"/>
        <end position="304"/>
    </location>
</feature>
<dbReference type="EMBL" id="KV417315">
    <property type="protein sequence ID" value="KZO92027.1"/>
    <property type="molecule type" value="Genomic_DNA"/>
</dbReference>
<dbReference type="PANTHER" id="PTHR11960:SF73">
    <property type="entry name" value="TRANSLATION INITIATION FACTOR 4E, PUTATIVE-RELATED"/>
    <property type="match status" value="1"/>
</dbReference>
<keyword evidence="4" id="KW-1185">Reference proteome</keyword>
<feature type="compositionally biased region" description="Basic and acidic residues" evidence="2">
    <location>
        <begin position="16"/>
        <end position="31"/>
    </location>
</feature>
<feature type="compositionally biased region" description="Polar residues" evidence="2">
    <location>
        <begin position="51"/>
        <end position="70"/>
    </location>
</feature>
<dbReference type="PANTHER" id="PTHR11960">
    <property type="entry name" value="EUKARYOTIC TRANSLATION INITIATION FACTOR 4E RELATED"/>
    <property type="match status" value="1"/>
</dbReference>
<dbReference type="STRING" id="1330018.A0A167HVK9"/>
<feature type="compositionally biased region" description="Polar residues" evidence="2">
    <location>
        <begin position="87"/>
        <end position="97"/>
    </location>
</feature>
<protein>
    <submittedName>
        <fullName evidence="3">Translation initiation factor eIF4e</fullName>
    </submittedName>
</protein>
<dbReference type="GO" id="GO:0016281">
    <property type="term" value="C:eukaryotic translation initiation factor 4F complex"/>
    <property type="evidence" value="ECO:0007669"/>
    <property type="project" value="TreeGrafter"/>
</dbReference>
<feature type="region of interest" description="Disordered" evidence="2">
    <location>
        <begin position="482"/>
        <end position="555"/>
    </location>
</feature>
<evidence type="ECO:0000313" key="4">
    <source>
        <dbReference type="Proteomes" id="UP000076738"/>
    </source>
</evidence>
<accession>A0A167HVK9</accession>
<evidence type="ECO:0000256" key="1">
    <source>
        <dbReference type="RuleBase" id="RU004374"/>
    </source>
</evidence>
<feature type="compositionally biased region" description="Low complexity" evidence="2">
    <location>
        <begin position="135"/>
        <end position="144"/>
    </location>
</feature>
<dbReference type="Pfam" id="PF01652">
    <property type="entry name" value="IF4E"/>
    <property type="match status" value="1"/>
</dbReference>
<organism evidence="3 4">
    <name type="scientific">Calocera viscosa (strain TUFC12733)</name>
    <dbReference type="NCBI Taxonomy" id="1330018"/>
    <lineage>
        <taxon>Eukaryota</taxon>
        <taxon>Fungi</taxon>
        <taxon>Dikarya</taxon>
        <taxon>Basidiomycota</taxon>
        <taxon>Agaricomycotina</taxon>
        <taxon>Dacrymycetes</taxon>
        <taxon>Dacrymycetales</taxon>
        <taxon>Dacrymycetaceae</taxon>
        <taxon>Calocera</taxon>
    </lineage>
</organism>
<dbReference type="OrthoDB" id="590761at2759"/>
<comment type="similarity">
    <text evidence="1">Belongs to the eukaryotic initiation factor 4E family.</text>
</comment>
<reference evidence="3 4" key="1">
    <citation type="journal article" date="2016" name="Mol. Biol. Evol.">
        <title>Comparative Genomics of Early-Diverging Mushroom-Forming Fungi Provides Insights into the Origins of Lignocellulose Decay Capabilities.</title>
        <authorList>
            <person name="Nagy L.G."/>
            <person name="Riley R."/>
            <person name="Tritt A."/>
            <person name="Adam C."/>
            <person name="Daum C."/>
            <person name="Floudas D."/>
            <person name="Sun H."/>
            <person name="Yadav J.S."/>
            <person name="Pangilinan J."/>
            <person name="Larsson K.H."/>
            <person name="Matsuura K."/>
            <person name="Barry K."/>
            <person name="Labutti K."/>
            <person name="Kuo R."/>
            <person name="Ohm R.A."/>
            <person name="Bhattacharya S.S."/>
            <person name="Shirouzu T."/>
            <person name="Yoshinaga Y."/>
            <person name="Martin F.M."/>
            <person name="Grigoriev I.V."/>
            <person name="Hibbett D.S."/>
        </authorList>
    </citation>
    <scope>NUCLEOTIDE SEQUENCE [LARGE SCALE GENOMIC DNA]</scope>
    <source>
        <strain evidence="3 4">TUFC12733</strain>
    </source>
</reference>
<sequence length="555" mass="60109">MSNTDINTSNSGAQESKLETAADTQKHERNKSGSAKLPSLDQLVAKIKPESVSSSDTPPRLGTTASSTNSRLRLPPTLRTRAAGISSAETSPNQAQPPQLPDTASTDTSSTAVSPTIAVAVQPPTGESTAEFKEAAGAPAAPVVEESKGAKPPRGYKNVPSLEAISSRLALLRERSSQSHSRTQSSEDDLTVPSGGSSDYSRSRSRESSRRSGEHARDGDRPYAMGALADALSEAGESEAEEGEIVEAPPADTDTEATPTQAKAREKPSKKKDEHPLLHHWVWYYDSKVPRSSAPNTAEFGSQISTPSSVLSPTTPAVEPSPIAKDDYEANLHVIGEIDTVEGFARYWNWCKPPSRLERGGNYHFFKKGIKPMWEDRANANGGKWVLTMRNNPTYLDKCWTEILMSLVGELSLDPNDEVTGCVVSLRSRIDRIQLWLRQKEDPEKVNALGKRMAQLLGVEQEPGLMLEFQYHTDDWPNPGKYISLNTTASSGHHTASSGSFSGPPSQHGTPPVQTQALQNGGGVMGAFNWRGSTSERGGGRQVRNNLFGERKERE</sequence>
<feature type="compositionally biased region" description="Low complexity" evidence="2">
    <location>
        <begin position="305"/>
        <end position="316"/>
    </location>
</feature>
<dbReference type="Gene3D" id="3.30.760.10">
    <property type="entry name" value="RNA Cap, Translation Initiation Factor Eif4e"/>
    <property type="match status" value="1"/>
</dbReference>
<feature type="compositionally biased region" description="Polar residues" evidence="2">
    <location>
        <begin position="504"/>
        <end position="519"/>
    </location>
</feature>
<feature type="compositionally biased region" description="Low complexity" evidence="2">
    <location>
        <begin position="101"/>
        <end position="116"/>
    </location>
</feature>
<feature type="compositionally biased region" description="Acidic residues" evidence="2">
    <location>
        <begin position="236"/>
        <end position="245"/>
    </location>
</feature>
<dbReference type="GO" id="GO:0003743">
    <property type="term" value="F:translation initiation factor activity"/>
    <property type="evidence" value="ECO:0007669"/>
    <property type="project" value="UniProtKB-KW"/>
</dbReference>
<dbReference type="InterPro" id="IPR001040">
    <property type="entry name" value="TIF_eIF_4E"/>
</dbReference>
<evidence type="ECO:0000256" key="2">
    <source>
        <dbReference type="SAM" id="MobiDB-lite"/>
    </source>
</evidence>
<feature type="compositionally biased region" description="Low complexity" evidence="2">
    <location>
        <begin position="246"/>
        <end position="260"/>
    </location>
</feature>
<feature type="compositionally biased region" description="Basic and acidic residues" evidence="2">
    <location>
        <begin position="263"/>
        <end position="273"/>
    </location>
</feature>
<keyword evidence="1" id="KW-0648">Protein biosynthesis</keyword>
<evidence type="ECO:0000313" key="3">
    <source>
        <dbReference type="EMBL" id="KZO92027.1"/>
    </source>
</evidence>
<dbReference type="Proteomes" id="UP000076738">
    <property type="component" value="Unassembled WGS sequence"/>
</dbReference>
<keyword evidence="1" id="KW-0694">RNA-binding</keyword>
<gene>
    <name evidence="3" type="ORF">CALVIDRAFT_504955</name>
</gene>
<proteinExistence type="inferred from homology"/>
<dbReference type="GO" id="GO:0000340">
    <property type="term" value="F:RNA 7-methylguanosine cap binding"/>
    <property type="evidence" value="ECO:0007669"/>
    <property type="project" value="TreeGrafter"/>
</dbReference>
<dbReference type="SUPFAM" id="SSF55418">
    <property type="entry name" value="eIF4e-like"/>
    <property type="match status" value="1"/>
</dbReference>
<keyword evidence="1 3" id="KW-0396">Initiation factor</keyword>
<feature type="compositionally biased region" description="Polar residues" evidence="2">
    <location>
        <begin position="1"/>
        <end position="14"/>
    </location>
</feature>
<feature type="region of interest" description="Disordered" evidence="2">
    <location>
        <begin position="1"/>
        <end position="273"/>
    </location>
</feature>
<name>A0A167HVK9_CALVF</name>
<feature type="region of interest" description="Disordered" evidence="2">
    <location>
        <begin position="295"/>
        <end position="318"/>
    </location>
</feature>
<feature type="compositionally biased region" description="Basic and acidic residues" evidence="2">
    <location>
        <begin position="201"/>
        <end position="221"/>
    </location>
</feature>